<dbReference type="EMBL" id="CAJNNW010032112">
    <property type="protein sequence ID" value="CAE8711106.1"/>
    <property type="molecule type" value="Genomic_DNA"/>
</dbReference>
<feature type="transmembrane region" description="Helical" evidence="1">
    <location>
        <begin position="229"/>
        <end position="248"/>
    </location>
</feature>
<comment type="caution">
    <text evidence="2">The sequence shown here is derived from an EMBL/GenBank/DDBJ whole genome shotgun (WGS) entry which is preliminary data.</text>
</comment>
<dbReference type="AlphaFoldDB" id="A0A813KS32"/>
<sequence length="455" mass="47162">ACLGDTSGEEDLPDWLDVIFEDDGSEARVKLADAKPLELFEAQPASCRGGADLPAEAARCREEGNVLFRLGDSAAAAERYAAAIAALGRVIAGQPGHAPVLVLVAVGGTLWAAELVDAGARQAAASKSFLRLLRAVGGRGFPSSRGGAAPPSSGEGALAVQPGSLGDLQASLYLNRSRCWLALGSAARAVQDTGIAVALRRSVQPDPGNVGDETSSPGSLLSGRRLQSFGLAMLVLGFSLACAFGSPAAEENTVSIRLLTLAAVGGAFYIGVLIRSAFWGLERPSTAIKDSRLCTAHFLRGRARLVQGRVKAAEADFATAKAVADGAGQLSELRKLQREIAEVRRGNKRLAKEVARWCDAAMARAGPDAFAAVASSALAAEADLAEDILAVAPTAPREYIEFQRAALSYGVVVVIVSVICVVLVVGFIIVVVIVCCCCCCCCCCCFCSCCFCCCC</sequence>
<evidence type="ECO:0000256" key="1">
    <source>
        <dbReference type="SAM" id="Phobius"/>
    </source>
</evidence>
<organism evidence="2 3">
    <name type="scientific">Polarella glacialis</name>
    <name type="common">Dinoflagellate</name>
    <dbReference type="NCBI Taxonomy" id="89957"/>
    <lineage>
        <taxon>Eukaryota</taxon>
        <taxon>Sar</taxon>
        <taxon>Alveolata</taxon>
        <taxon>Dinophyceae</taxon>
        <taxon>Suessiales</taxon>
        <taxon>Suessiaceae</taxon>
        <taxon>Polarella</taxon>
    </lineage>
</organism>
<accession>A0A813KS32</accession>
<evidence type="ECO:0000313" key="2">
    <source>
        <dbReference type="EMBL" id="CAE8711106.1"/>
    </source>
</evidence>
<feature type="transmembrane region" description="Helical" evidence="1">
    <location>
        <begin position="406"/>
        <end position="434"/>
    </location>
</feature>
<dbReference type="Gene3D" id="1.25.40.10">
    <property type="entry name" value="Tetratricopeptide repeat domain"/>
    <property type="match status" value="1"/>
</dbReference>
<dbReference type="Proteomes" id="UP000626109">
    <property type="component" value="Unassembled WGS sequence"/>
</dbReference>
<keyword evidence="1" id="KW-1133">Transmembrane helix</keyword>
<gene>
    <name evidence="2" type="ORF">PGLA2088_LOCUS36315</name>
</gene>
<evidence type="ECO:0000313" key="3">
    <source>
        <dbReference type="Proteomes" id="UP000626109"/>
    </source>
</evidence>
<dbReference type="SUPFAM" id="SSF48452">
    <property type="entry name" value="TPR-like"/>
    <property type="match status" value="1"/>
</dbReference>
<feature type="transmembrane region" description="Helical" evidence="1">
    <location>
        <begin position="254"/>
        <end position="274"/>
    </location>
</feature>
<name>A0A813KS32_POLGL</name>
<protein>
    <submittedName>
        <fullName evidence="2">Uncharacterized protein</fullName>
    </submittedName>
</protein>
<proteinExistence type="predicted"/>
<reference evidence="2" key="1">
    <citation type="submission" date="2021-02" db="EMBL/GenBank/DDBJ databases">
        <authorList>
            <person name="Dougan E. K."/>
            <person name="Rhodes N."/>
            <person name="Thang M."/>
            <person name="Chan C."/>
        </authorList>
    </citation>
    <scope>NUCLEOTIDE SEQUENCE</scope>
</reference>
<feature type="non-terminal residue" evidence="2">
    <location>
        <position position="1"/>
    </location>
</feature>
<keyword evidence="1" id="KW-0472">Membrane</keyword>
<dbReference type="InterPro" id="IPR011990">
    <property type="entry name" value="TPR-like_helical_dom_sf"/>
</dbReference>
<keyword evidence="1" id="KW-0812">Transmembrane</keyword>